<proteinExistence type="predicted"/>
<dbReference type="InterPro" id="IPR025724">
    <property type="entry name" value="GAG-pre-integrase_dom"/>
</dbReference>
<sequence length="367" mass="42019">MKVEESLNVTFDETPPPPKTSPLEDDDLVKEEAIEVNKTRPLGNDLEDKSLENNEILNIKESKSHPLETIIETMTGDASNSNPSKATEINFGITNIKSYIPIILDLDELNYDQWSELFTIHCKTFGVYEYLTGTTTSTDPTDEEWEKRDNLVKLWIYGTISKALVKRVLKKNLKACDVWKNLKDVFHDNKDVRAMQLDNVFHDNKDARTCSIEFDEFGFSMKDYWTRQLLIRCDSTGDLYPFCPTTTQPTALIFVSPSTWHQRLGHPGNEVLCFLVSNNYISCNNSKSMTLCHACQLGKHVCLPFSLSDTIIESCFDIIHLDVWTSPETDIQEKEQKESQKQTNPSTRWKGQSQKSSQMKKIQLEGL</sequence>
<reference evidence="3" key="1">
    <citation type="journal article" date="2022" name="Int. J. Mol. Sci.">
        <title>Draft Genome of Tanacetum Coccineum: Genomic Comparison of Closely Related Tanacetum-Family Plants.</title>
        <authorList>
            <person name="Yamashiro T."/>
            <person name="Shiraishi A."/>
            <person name="Nakayama K."/>
            <person name="Satake H."/>
        </authorList>
    </citation>
    <scope>NUCLEOTIDE SEQUENCE</scope>
</reference>
<organism evidence="3 4">
    <name type="scientific">Tanacetum coccineum</name>
    <dbReference type="NCBI Taxonomy" id="301880"/>
    <lineage>
        <taxon>Eukaryota</taxon>
        <taxon>Viridiplantae</taxon>
        <taxon>Streptophyta</taxon>
        <taxon>Embryophyta</taxon>
        <taxon>Tracheophyta</taxon>
        <taxon>Spermatophyta</taxon>
        <taxon>Magnoliopsida</taxon>
        <taxon>eudicotyledons</taxon>
        <taxon>Gunneridae</taxon>
        <taxon>Pentapetalae</taxon>
        <taxon>asterids</taxon>
        <taxon>campanulids</taxon>
        <taxon>Asterales</taxon>
        <taxon>Asteraceae</taxon>
        <taxon>Asteroideae</taxon>
        <taxon>Anthemideae</taxon>
        <taxon>Anthemidinae</taxon>
        <taxon>Tanacetum</taxon>
    </lineage>
</organism>
<gene>
    <name evidence="3" type="ORF">Tco_1056266</name>
</gene>
<name>A0ABQ5H296_9ASTR</name>
<evidence type="ECO:0000313" key="3">
    <source>
        <dbReference type="EMBL" id="GJT81924.1"/>
    </source>
</evidence>
<accession>A0ABQ5H296</accession>
<dbReference type="Pfam" id="PF13976">
    <property type="entry name" value="gag_pre-integrs"/>
    <property type="match status" value="1"/>
</dbReference>
<feature type="region of interest" description="Disordered" evidence="1">
    <location>
        <begin position="330"/>
        <end position="367"/>
    </location>
</feature>
<dbReference type="PANTHER" id="PTHR47481">
    <property type="match status" value="1"/>
</dbReference>
<comment type="caution">
    <text evidence="3">The sequence shown here is derived from an EMBL/GenBank/DDBJ whole genome shotgun (WGS) entry which is preliminary data.</text>
</comment>
<protein>
    <submittedName>
        <fullName evidence="3">Ribonuclease H-like domain-containing protein</fullName>
    </submittedName>
</protein>
<feature type="domain" description="GAG-pre-integrase" evidence="2">
    <location>
        <begin position="256"/>
        <end position="300"/>
    </location>
</feature>
<dbReference type="Proteomes" id="UP001151760">
    <property type="component" value="Unassembled WGS sequence"/>
</dbReference>
<dbReference type="EMBL" id="BQNB010019121">
    <property type="protein sequence ID" value="GJT81924.1"/>
    <property type="molecule type" value="Genomic_DNA"/>
</dbReference>
<reference evidence="3" key="2">
    <citation type="submission" date="2022-01" db="EMBL/GenBank/DDBJ databases">
        <authorList>
            <person name="Yamashiro T."/>
            <person name="Shiraishi A."/>
            <person name="Satake H."/>
            <person name="Nakayama K."/>
        </authorList>
    </citation>
    <scope>NUCLEOTIDE SEQUENCE</scope>
</reference>
<feature type="compositionally biased region" description="Basic and acidic residues" evidence="1">
    <location>
        <begin position="331"/>
        <end position="340"/>
    </location>
</feature>
<evidence type="ECO:0000259" key="2">
    <source>
        <dbReference type="Pfam" id="PF13976"/>
    </source>
</evidence>
<evidence type="ECO:0000313" key="4">
    <source>
        <dbReference type="Proteomes" id="UP001151760"/>
    </source>
</evidence>
<feature type="region of interest" description="Disordered" evidence="1">
    <location>
        <begin position="1"/>
        <end position="27"/>
    </location>
</feature>
<keyword evidence="4" id="KW-1185">Reference proteome</keyword>
<evidence type="ECO:0000256" key="1">
    <source>
        <dbReference type="SAM" id="MobiDB-lite"/>
    </source>
</evidence>
<feature type="compositionally biased region" description="Low complexity" evidence="1">
    <location>
        <begin position="352"/>
        <end position="361"/>
    </location>
</feature>
<dbReference type="PANTHER" id="PTHR47481:SF41">
    <property type="entry name" value="COPIA-LIKE POLYPROTEIN_RETROTRANSPOSON"/>
    <property type="match status" value="1"/>
</dbReference>